<comment type="caution">
    <text evidence="2">The sequence shown here is derived from an EMBL/GenBank/DDBJ whole genome shotgun (WGS) entry which is preliminary data.</text>
</comment>
<keyword evidence="1" id="KW-1133">Transmembrane helix</keyword>
<proteinExistence type="predicted"/>
<evidence type="ECO:0000256" key="1">
    <source>
        <dbReference type="SAM" id="Phobius"/>
    </source>
</evidence>
<name>A0A1G1VT55_9BACT</name>
<accession>A0A1G1VT55</accession>
<feature type="transmembrane region" description="Helical" evidence="1">
    <location>
        <begin position="141"/>
        <end position="161"/>
    </location>
</feature>
<dbReference type="EMBL" id="MHCJ01000003">
    <property type="protein sequence ID" value="OGY18585.1"/>
    <property type="molecule type" value="Genomic_DNA"/>
</dbReference>
<protein>
    <submittedName>
        <fullName evidence="2">Uncharacterized protein</fullName>
    </submittedName>
</protein>
<sequence>MIVFLWAVSALGSLLILQTAFARSVAKASMLITGSIRLGEVVYAVIFFPGVIIHELSHFFMAGLLGVRTGPLEIFPRESKEGLRLGSVKVSRADFLRNACIGAAPLLVGLILLMILSRLMFTFPLEPESLRVIGETIVSNFSLKTALYLYGLFAISNTMALSKSDREGLFPTLAILIALGLAAIWSPTTSSVTGTVITELQQIVNSFAVGLTFVVILNLLCLLPLYLAVKMLEWATRKKYG</sequence>
<organism evidence="2 3">
    <name type="scientific">Candidatus Chisholmbacteria bacterium RIFCSPHIGHO2_01_FULL_52_32</name>
    <dbReference type="NCBI Taxonomy" id="1797591"/>
    <lineage>
        <taxon>Bacteria</taxon>
        <taxon>Candidatus Chisholmiibacteriota</taxon>
    </lineage>
</organism>
<feature type="transmembrane region" description="Helical" evidence="1">
    <location>
        <begin position="99"/>
        <end position="121"/>
    </location>
</feature>
<reference evidence="2 3" key="1">
    <citation type="journal article" date="2016" name="Nat. Commun.">
        <title>Thousands of microbial genomes shed light on interconnected biogeochemical processes in an aquifer system.</title>
        <authorList>
            <person name="Anantharaman K."/>
            <person name="Brown C.T."/>
            <person name="Hug L.A."/>
            <person name="Sharon I."/>
            <person name="Castelle C.J."/>
            <person name="Probst A.J."/>
            <person name="Thomas B.C."/>
            <person name="Singh A."/>
            <person name="Wilkins M.J."/>
            <person name="Karaoz U."/>
            <person name="Brodie E.L."/>
            <person name="Williams K.H."/>
            <person name="Hubbard S.S."/>
            <person name="Banfield J.F."/>
        </authorList>
    </citation>
    <scope>NUCLEOTIDE SEQUENCE [LARGE SCALE GENOMIC DNA]</scope>
</reference>
<dbReference type="AlphaFoldDB" id="A0A1G1VT55"/>
<evidence type="ECO:0000313" key="2">
    <source>
        <dbReference type="EMBL" id="OGY18585.1"/>
    </source>
</evidence>
<keyword evidence="1" id="KW-0472">Membrane</keyword>
<feature type="transmembrane region" description="Helical" evidence="1">
    <location>
        <begin position="41"/>
        <end position="67"/>
    </location>
</feature>
<feature type="transmembrane region" description="Helical" evidence="1">
    <location>
        <begin position="168"/>
        <end position="187"/>
    </location>
</feature>
<keyword evidence="1" id="KW-0812">Transmembrane</keyword>
<dbReference type="Proteomes" id="UP000179233">
    <property type="component" value="Unassembled WGS sequence"/>
</dbReference>
<evidence type="ECO:0000313" key="3">
    <source>
        <dbReference type="Proteomes" id="UP000179233"/>
    </source>
</evidence>
<feature type="transmembrane region" description="Helical" evidence="1">
    <location>
        <begin position="207"/>
        <end position="229"/>
    </location>
</feature>
<gene>
    <name evidence="2" type="ORF">A2786_03750</name>
</gene>